<keyword evidence="4" id="KW-0804">Transcription</keyword>
<dbReference type="AlphaFoldDB" id="A0A2T0RPW4"/>
<dbReference type="RefSeq" id="WP_106205491.1">
    <property type="nucleotide sequence ID" value="NZ_PVTD01000005.1"/>
</dbReference>
<dbReference type="CDD" id="cd01392">
    <property type="entry name" value="HTH_LacI"/>
    <property type="match status" value="1"/>
</dbReference>
<gene>
    <name evidence="6" type="ORF">CLV78_105245</name>
</gene>
<dbReference type="PANTHER" id="PTHR30146">
    <property type="entry name" value="LACI-RELATED TRANSCRIPTIONAL REPRESSOR"/>
    <property type="match status" value="1"/>
</dbReference>
<dbReference type="Gene3D" id="1.10.260.40">
    <property type="entry name" value="lambda repressor-like DNA-binding domains"/>
    <property type="match status" value="1"/>
</dbReference>
<keyword evidence="3" id="KW-0238">DNA-binding</keyword>
<keyword evidence="1" id="KW-0678">Repressor</keyword>
<dbReference type="InterPro" id="IPR028082">
    <property type="entry name" value="Peripla_BP_I"/>
</dbReference>
<dbReference type="Gene3D" id="3.40.50.2300">
    <property type="match status" value="2"/>
</dbReference>
<sequence>MATIRDVAERAGVSVGTVSRVLSGNATVKQRLRERVQAVIEELDYKPNQAARALRTNRVDVIGLVVPDITNPFFAQLAKAIETEAASHGQFVMLANTHDDLETESRQIMALLDRSPRGLIVVASSDSPEASIDSDVPILSIDRRFRNRPLACIDNEHGSIQIAEHLHALGHRSICYISGPPNTEVGRVRQNGFVQRIRALSTHDDPIDLEVREGQFSFESGETIGHDIMSGKRANMPSAVAAASDQIAIGVMRAARDRGLKVPADIALTGFDDIDMSALAYPRLTTIRQPIQALARAVIAPIIDTSIASHDVKIRGSLIVRGSTVTAESRSTVPLAGKAKSN</sequence>
<dbReference type="GO" id="GO:0000976">
    <property type="term" value="F:transcription cis-regulatory region binding"/>
    <property type="evidence" value="ECO:0007669"/>
    <property type="project" value="TreeGrafter"/>
</dbReference>
<evidence type="ECO:0000256" key="3">
    <source>
        <dbReference type="ARBA" id="ARBA00023125"/>
    </source>
</evidence>
<dbReference type="PROSITE" id="PS50932">
    <property type="entry name" value="HTH_LACI_2"/>
    <property type="match status" value="1"/>
</dbReference>
<comment type="caution">
    <text evidence="6">The sequence shown here is derived from an EMBL/GenBank/DDBJ whole genome shotgun (WGS) entry which is preliminary data.</text>
</comment>
<accession>A0A2T0RPW4</accession>
<evidence type="ECO:0000313" key="6">
    <source>
        <dbReference type="EMBL" id="PRY23191.1"/>
    </source>
</evidence>
<protein>
    <submittedName>
        <fullName evidence="6">LacI family transcriptional regulator</fullName>
    </submittedName>
</protein>
<dbReference type="PANTHER" id="PTHR30146:SF148">
    <property type="entry name" value="HTH-TYPE TRANSCRIPTIONAL REPRESSOR PURR-RELATED"/>
    <property type="match status" value="1"/>
</dbReference>
<keyword evidence="7" id="KW-1185">Reference proteome</keyword>
<evidence type="ECO:0000259" key="5">
    <source>
        <dbReference type="PROSITE" id="PS50932"/>
    </source>
</evidence>
<evidence type="ECO:0000313" key="7">
    <source>
        <dbReference type="Proteomes" id="UP000239480"/>
    </source>
</evidence>
<dbReference type="SMART" id="SM00354">
    <property type="entry name" value="HTH_LACI"/>
    <property type="match status" value="1"/>
</dbReference>
<reference evidence="6 7" key="1">
    <citation type="submission" date="2018-03" db="EMBL/GenBank/DDBJ databases">
        <title>Genomic Encyclopedia of Archaeal and Bacterial Type Strains, Phase II (KMG-II): from individual species to whole genera.</title>
        <authorList>
            <person name="Goeker M."/>
        </authorList>
    </citation>
    <scope>NUCLEOTIDE SEQUENCE [LARGE SCALE GENOMIC DNA]</scope>
    <source>
        <strain evidence="6 7">DSM 29328</strain>
    </source>
</reference>
<dbReference type="CDD" id="cd06267">
    <property type="entry name" value="PBP1_LacI_sugar_binding-like"/>
    <property type="match status" value="1"/>
</dbReference>
<evidence type="ECO:0000256" key="4">
    <source>
        <dbReference type="ARBA" id="ARBA00023163"/>
    </source>
</evidence>
<dbReference type="Pfam" id="PF13377">
    <property type="entry name" value="Peripla_BP_3"/>
    <property type="match status" value="1"/>
</dbReference>
<name>A0A2T0RPW4_9RHOB</name>
<dbReference type="GO" id="GO:0003700">
    <property type="term" value="F:DNA-binding transcription factor activity"/>
    <property type="evidence" value="ECO:0007669"/>
    <property type="project" value="TreeGrafter"/>
</dbReference>
<evidence type="ECO:0000256" key="2">
    <source>
        <dbReference type="ARBA" id="ARBA00023015"/>
    </source>
</evidence>
<dbReference type="InterPro" id="IPR000843">
    <property type="entry name" value="HTH_LacI"/>
</dbReference>
<dbReference type="InterPro" id="IPR046335">
    <property type="entry name" value="LacI/GalR-like_sensor"/>
</dbReference>
<dbReference type="InterPro" id="IPR010982">
    <property type="entry name" value="Lambda_DNA-bd_dom_sf"/>
</dbReference>
<dbReference type="SUPFAM" id="SSF47413">
    <property type="entry name" value="lambda repressor-like DNA-binding domains"/>
    <property type="match status" value="1"/>
</dbReference>
<proteinExistence type="predicted"/>
<dbReference type="Pfam" id="PF00356">
    <property type="entry name" value="LacI"/>
    <property type="match status" value="1"/>
</dbReference>
<evidence type="ECO:0000256" key="1">
    <source>
        <dbReference type="ARBA" id="ARBA00022491"/>
    </source>
</evidence>
<feature type="domain" description="HTH lacI-type" evidence="5">
    <location>
        <begin position="2"/>
        <end position="56"/>
    </location>
</feature>
<keyword evidence="2" id="KW-0805">Transcription regulation</keyword>
<dbReference type="SUPFAM" id="SSF53822">
    <property type="entry name" value="Periplasmic binding protein-like I"/>
    <property type="match status" value="1"/>
</dbReference>
<organism evidence="6 7">
    <name type="scientific">Aliiruegeria haliotis</name>
    <dbReference type="NCBI Taxonomy" id="1280846"/>
    <lineage>
        <taxon>Bacteria</taxon>
        <taxon>Pseudomonadati</taxon>
        <taxon>Pseudomonadota</taxon>
        <taxon>Alphaproteobacteria</taxon>
        <taxon>Rhodobacterales</taxon>
        <taxon>Roseobacteraceae</taxon>
        <taxon>Aliiruegeria</taxon>
    </lineage>
</organism>
<dbReference type="EMBL" id="PVTD01000005">
    <property type="protein sequence ID" value="PRY23191.1"/>
    <property type="molecule type" value="Genomic_DNA"/>
</dbReference>
<dbReference type="PROSITE" id="PS00356">
    <property type="entry name" value="HTH_LACI_1"/>
    <property type="match status" value="1"/>
</dbReference>
<dbReference type="PRINTS" id="PR00036">
    <property type="entry name" value="HTHLACI"/>
</dbReference>
<dbReference type="Proteomes" id="UP000239480">
    <property type="component" value="Unassembled WGS sequence"/>
</dbReference>
<dbReference type="OrthoDB" id="8433438at2"/>